<dbReference type="Gene3D" id="1.10.10.60">
    <property type="entry name" value="Homeodomain-like"/>
    <property type="match status" value="1"/>
</dbReference>
<comment type="caution">
    <text evidence="6">The sequence shown here is derived from an EMBL/GenBank/DDBJ whole genome shotgun (WGS) entry which is preliminary data.</text>
</comment>
<accession>K2JGQ7</accession>
<dbReference type="InterPro" id="IPR009057">
    <property type="entry name" value="Homeodomain-like_sf"/>
</dbReference>
<evidence type="ECO:0000256" key="2">
    <source>
        <dbReference type="ARBA" id="ARBA00023125"/>
    </source>
</evidence>
<dbReference type="GO" id="GO:0003700">
    <property type="term" value="F:DNA-binding transcription factor activity"/>
    <property type="evidence" value="ECO:0007669"/>
    <property type="project" value="TreeGrafter"/>
</dbReference>
<dbReference type="eggNOG" id="COG1309">
    <property type="taxonomic scope" value="Bacteria"/>
</dbReference>
<dbReference type="PROSITE" id="PS50977">
    <property type="entry name" value="HTH_TETR_2"/>
    <property type="match status" value="1"/>
</dbReference>
<dbReference type="AlphaFoldDB" id="K2JGQ7"/>
<dbReference type="STRING" id="745411.B3C1_10102"/>
<protein>
    <submittedName>
        <fullName evidence="6">TetR family transcriptional regulator</fullName>
    </submittedName>
</protein>
<dbReference type="Pfam" id="PF14246">
    <property type="entry name" value="TetR_C_7"/>
    <property type="match status" value="1"/>
</dbReference>
<dbReference type="PANTHER" id="PTHR30055:SF224">
    <property type="entry name" value="TRANSCRIPTIONAL REGULATOR TETR FAMILY"/>
    <property type="match status" value="1"/>
</dbReference>
<dbReference type="EMBL" id="AMRI01000012">
    <property type="protein sequence ID" value="EKE73742.1"/>
    <property type="molecule type" value="Genomic_DNA"/>
</dbReference>
<proteinExistence type="predicted"/>
<dbReference type="InterPro" id="IPR001647">
    <property type="entry name" value="HTH_TetR"/>
</dbReference>
<dbReference type="PROSITE" id="PS01081">
    <property type="entry name" value="HTH_TETR_1"/>
    <property type="match status" value="1"/>
</dbReference>
<dbReference type="InterPro" id="IPR036271">
    <property type="entry name" value="Tet_transcr_reg_TetR-rel_C_sf"/>
</dbReference>
<reference evidence="6 7" key="1">
    <citation type="journal article" date="2012" name="J. Bacteriol.">
        <title>Genome Sequence of Gallaecimonas xiamenensis Type Strain 3-C-1.</title>
        <authorList>
            <person name="Lai Q."/>
            <person name="Wang L."/>
            <person name="Wang W."/>
            <person name="Shao Z."/>
        </authorList>
    </citation>
    <scope>NUCLEOTIDE SEQUENCE [LARGE SCALE GENOMIC DNA]</scope>
    <source>
        <strain evidence="6 7">3-C-1</strain>
    </source>
</reference>
<keyword evidence="1" id="KW-0805">Transcription regulation</keyword>
<name>K2JGQ7_9GAMM</name>
<dbReference type="Gene3D" id="1.10.357.10">
    <property type="entry name" value="Tetracycline Repressor, domain 2"/>
    <property type="match status" value="1"/>
</dbReference>
<evidence type="ECO:0000313" key="7">
    <source>
        <dbReference type="Proteomes" id="UP000006755"/>
    </source>
</evidence>
<dbReference type="PATRIC" id="fig|745411.4.peg.1982"/>
<sequence>MSKTRLTDLKRDAIIQAAIGEFRERGYEATSMDKVAARAEVSKRTVYNHFASKEGLFAECLDTLWQSCDPGLDQGYKADSPLRDQLAALLAAKVTMLRDPSFLDLAKVAVAEAIHSPERAQVIVQRIGKREQGLNHWLAAALADGRLKPLDPDMAAQQLHGLLKTFAFWPQLTMGAPLLSDGEAKAVIESALDMFLACYQA</sequence>
<feature type="domain" description="HTH tetR-type" evidence="5">
    <location>
        <begin position="8"/>
        <end position="68"/>
    </location>
</feature>
<dbReference type="FunFam" id="1.10.10.60:FF:000141">
    <property type="entry name" value="TetR family transcriptional regulator"/>
    <property type="match status" value="1"/>
</dbReference>
<organism evidence="6 7">
    <name type="scientific">Gallaecimonas xiamenensis 3-C-1</name>
    <dbReference type="NCBI Taxonomy" id="745411"/>
    <lineage>
        <taxon>Bacteria</taxon>
        <taxon>Pseudomonadati</taxon>
        <taxon>Pseudomonadota</taxon>
        <taxon>Gammaproteobacteria</taxon>
        <taxon>Enterobacterales</taxon>
        <taxon>Gallaecimonadaceae</taxon>
        <taxon>Gallaecimonas</taxon>
    </lineage>
</organism>
<keyword evidence="2 4" id="KW-0238">DNA-binding</keyword>
<evidence type="ECO:0000259" key="5">
    <source>
        <dbReference type="PROSITE" id="PS50977"/>
    </source>
</evidence>
<dbReference type="Proteomes" id="UP000006755">
    <property type="component" value="Unassembled WGS sequence"/>
</dbReference>
<dbReference type="Pfam" id="PF00440">
    <property type="entry name" value="TetR_N"/>
    <property type="match status" value="1"/>
</dbReference>
<dbReference type="InterPro" id="IPR023772">
    <property type="entry name" value="DNA-bd_HTH_TetR-type_CS"/>
</dbReference>
<dbReference type="GO" id="GO:0000976">
    <property type="term" value="F:transcription cis-regulatory region binding"/>
    <property type="evidence" value="ECO:0007669"/>
    <property type="project" value="TreeGrafter"/>
</dbReference>
<keyword evidence="7" id="KW-1185">Reference proteome</keyword>
<dbReference type="SUPFAM" id="SSF46689">
    <property type="entry name" value="Homeodomain-like"/>
    <property type="match status" value="1"/>
</dbReference>
<keyword evidence="3" id="KW-0804">Transcription</keyword>
<dbReference type="SUPFAM" id="SSF48498">
    <property type="entry name" value="Tetracyclin repressor-like, C-terminal domain"/>
    <property type="match status" value="1"/>
</dbReference>
<evidence type="ECO:0000313" key="6">
    <source>
        <dbReference type="EMBL" id="EKE73742.1"/>
    </source>
</evidence>
<evidence type="ECO:0000256" key="1">
    <source>
        <dbReference type="ARBA" id="ARBA00023015"/>
    </source>
</evidence>
<dbReference type="InterPro" id="IPR039536">
    <property type="entry name" value="TetR_C_Proteobacteria"/>
</dbReference>
<dbReference type="RefSeq" id="WP_008484628.1">
    <property type="nucleotide sequence ID" value="NZ_AMRI01000012.1"/>
</dbReference>
<dbReference type="InterPro" id="IPR050109">
    <property type="entry name" value="HTH-type_TetR-like_transc_reg"/>
</dbReference>
<feature type="DNA-binding region" description="H-T-H motif" evidence="4">
    <location>
        <begin position="31"/>
        <end position="50"/>
    </location>
</feature>
<dbReference type="PRINTS" id="PR00455">
    <property type="entry name" value="HTHTETR"/>
</dbReference>
<gene>
    <name evidence="6" type="ORF">B3C1_10102</name>
</gene>
<evidence type="ECO:0000256" key="3">
    <source>
        <dbReference type="ARBA" id="ARBA00023163"/>
    </source>
</evidence>
<dbReference type="OrthoDB" id="116240at2"/>
<dbReference type="PANTHER" id="PTHR30055">
    <property type="entry name" value="HTH-TYPE TRANSCRIPTIONAL REGULATOR RUTR"/>
    <property type="match status" value="1"/>
</dbReference>
<evidence type="ECO:0000256" key="4">
    <source>
        <dbReference type="PROSITE-ProRule" id="PRU00335"/>
    </source>
</evidence>